<accession>A0AAE0XIX8</accession>
<feature type="transmembrane region" description="Helical" evidence="1">
    <location>
        <begin position="92"/>
        <end position="110"/>
    </location>
</feature>
<dbReference type="Proteomes" id="UP001270362">
    <property type="component" value="Unassembled WGS sequence"/>
</dbReference>
<feature type="transmembrane region" description="Helical" evidence="1">
    <location>
        <begin position="35"/>
        <end position="56"/>
    </location>
</feature>
<dbReference type="AlphaFoldDB" id="A0AAE0XIX8"/>
<evidence type="ECO:0000256" key="1">
    <source>
        <dbReference type="SAM" id="Phobius"/>
    </source>
</evidence>
<reference evidence="2" key="1">
    <citation type="journal article" date="2023" name="Mol. Phylogenet. Evol.">
        <title>Genome-scale phylogeny and comparative genomics of the fungal order Sordariales.</title>
        <authorList>
            <person name="Hensen N."/>
            <person name="Bonometti L."/>
            <person name="Westerberg I."/>
            <person name="Brannstrom I.O."/>
            <person name="Guillou S."/>
            <person name="Cros-Aarteil S."/>
            <person name="Calhoun S."/>
            <person name="Haridas S."/>
            <person name="Kuo A."/>
            <person name="Mondo S."/>
            <person name="Pangilinan J."/>
            <person name="Riley R."/>
            <person name="LaButti K."/>
            <person name="Andreopoulos B."/>
            <person name="Lipzen A."/>
            <person name="Chen C."/>
            <person name="Yan M."/>
            <person name="Daum C."/>
            <person name="Ng V."/>
            <person name="Clum A."/>
            <person name="Steindorff A."/>
            <person name="Ohm R.A."/>
            <person name="Martin F."/>
            <person name="Silar P."/>
            <person name="Natvig D.O."/>
            <person name="Lalanne C."/>
            <person name="Gautier V."/>
            <person name="Ament-Velasquez S.L."/>
            <person name="Kruys A."/>
            <person name="Hutchinson M.I."/>
            <person name="Powell A.J."/>
            <person name="Barry K."/>
            <person name="Miller A.N."/>
            <person name="Grigoriev I.V."/>
            <person name="Debuchy R."/>
            <person name="Gladieux P."/>
            <person name="Hiltunen Thoren M."/>
            <person name="Johannesson H."/>
        </authorList>
    </citation>
    <scope>NUCLEOTIDE SEQUENCE</scope>
    <source>
        <strain evidence="2">CBS 314.62</strain>
    </source>
</reference>
<keyword evidence="1" id="KW-1133">Transmembrane helix</keyword>
<keyword evidence="1" id="KW-0472">Membrane</keyword>
<evidence type="ECO:0000313" key="2">
    <source>
        <dbReference type="EMBL" id="KAK3694111.1"/>
    </source>
</evidence>
<gene>
    <name evidence="2" type="ORF">B0T22DRAFT_62129</name>
</gene>
<reference evidence="2" key="2">
    <citation type="submission" date="2023-06" db="EMBL/GenBank/DDBJ databases">
        <authorList>
            <consortium name="Lawrence Berkeley National Laboratory"/>
            <person name="Haridas S."/>
            <person name="Hensen N."/>
            <person name="Bonometti L."/>
            <person name="Westerberg I."/>
            <person name="Brannstrom I.O."/>
            <person name="Guillou S."/>
            <person name="Cros-Aarteil S."/>
            <person name="Calhoun S."/>
            <person name="Kuo A."/>
            <person name="Mondo S."/>
            <person name="Pangilinan J."/>
            <person name="Riley R."/>
            <person name="Labutti K."/>
            <person name="Andreopoulos B."/>
            <person name="Lipzen A."/>
            <person name="Chen C."/>
            <person name="Yanf M."/>
            <person name="Daum C."/>
            <person name="Ng V."/>
            <person name="Clum A."/>
            <person name="Steindorff A."/>
            <person name="Ohm R."/>
            <person name="Martin F."/>
            <person name="Silar P."/>
            <person name="Natvig D."/>
            <person name="Lalanne C."/>
            <person name="Gautier V."/>
            <person name="Ament-Velasquez S.L."/>
            <person name="Kruys A."/>
            <person name="Hutchinson M.I."/>
            <person name="Powell A.J."/>
            <person name="Barry K."/>
            <person name="Miller A.N."/>
            <person name="Grigoriev I.V."/>
            <person name="Debuchy R."/>
            <person name="Gladieux P."/>
            <person name="Thoren M.H."/>
            <person name="Johannesson H."/>
        </authorList>
    </citation>
    <scope>NUCLEOTIDE SEQUENCE</scope>
    <source>
        <strain evidence="2">CBS 314.62</strain>
    </source>
</reference>
<keyword evidence="1" id="KW-0812">Transmembrane</keyword>
<comment type="caution">
    <text evidence="2">The sequence shown here is derived from an EMBL/GenBank/DDBJ whole genome shotgun (WGS) entry which is preliminary data.</text>
</comment>
<sequence>MGPVRRRGEELRGGLLYLHVQIFAFSFFSEAKTLLPLQHSAFFFLISTVWGIWLPGKFGTMSSLPNHGFPLGVIASLCTCFRKLIWCLVVPLQPSLQVFIFILLSSFYWLRGDGGRVDGGQKNQRFAMEKCPVRW</sequence>
<dbReference type="EMBL" id="JAULSO010000001">
    <property type="protein sequence ID" value="KAK3694111.1"/>
    <property type="molecule type" value="Genomic_DNA"/>
</dbReference>
<name>A0AAE0XIX8_9PEZI</name>
<evidence type="ECO:0000313" key="3">
    <source>
        <dbReference type="Proteomes" id="UP001270362"/>
    </source>
</evidence>
<protein>
    <submittedName>
        <fullName evidence="2">Uncharacterized protein</fullName>
    </submittedName>
</protein>
<keyword evidence="3" id="KW-1185">Reference proteome</keyword>
<proteinExistence type="predicted"/>
<feature type="transmembrane region" description="Helical" evidence="1">
    <location>
        <begin position="12"/>
        <end position="29"/>
    </location>
</feature>
<organism evidence="2 3">
    <name type="scientific">Podospora appendiculata</name>
    <dbReference type="NCBI Taxonomy" id="314037"/>
    <lineage>
        <taxon>Eukaryota</taxon>
        <taxon>Fungi</taxon>
        <taxon>Dikarya</taxon>
        <taxon>Ascomycota</taxon>
        <taxon>Pezizomycotina</taxon>
        <taxon>Sordariomycetes</taxon>
        <taxon>Sordariomycetidae</taxon>
        <taxon>Sordariales</taxon>
        <taxon>Podosporaceae</taxon>
        <taxon>Podospora</taxon>
    </lineage>
</organism>